<dbReference type="InterPro" id="IPR013215">
    <property type="entry name" value="Cbl-indep_Met_Synth_N"/>
</dbReference>
<dbReference type="GO" id="GO:0008652">
    <property type="term" value="P:amino acid biosynthetic process"/>
    <property type="evidence" value="ECO:0007669"/>
    <property type="project" value="InterPro"/>
</dbReference>
<dbReference type="InterPro" id="IPR038071">
    <property type="entry name" value="UROD/MetE-like_sf"/>
</dbReference>
<reference evidence="2 3" key="1">
    <citation type="submission" date="2024-01" db="EMBL/GenBank/DDBJ databases">
        <title>The genomes of 5 underutilized Papilionoideae crops provide insights into root nodulation and disease resistanc.</title>
        <authorList>
            <person name="Yuan L."/>
        </authorList>
    </citation>
    <scope>NUCLEOTIDE SEQUENCE [LARGE SCALE GENOMIC DNA]</scope>
    <source>
        <strain evidence="2">ZHUSHIDOU_FW_LH</strain>
        <tissue evidence="2">Leaf</tissue>
    </source>
</reference>
<dbReference type="GO" id="GO:0008270">
    <property type="term" value="F:zinc ion binding"/>
    <property type="evidence" value="ECO:0007669"/>
    <property type="project" value="InterPro"/>
</dbReference>
<sequence length="209" mass="23755">MNVHFIFPELGPDVNFTYSSYKAVEEYEEAKALGVDTVPVLIGPVSYLLLSKPAKGVEKSFSLLPKTILASLLMSILHKKIYSQQQNCSRPTSMKKCLEDRKMPKKRNGDEAEDTAEIDGSEWVKTDSECKYCSRDLNLPQFLLPLVLLVQANKISEEEYVKAITEEIRKVVELQEELDISELDQTPNEGNAYWPCHHPQLVLCYLCLV</sequence>
<name>A0AAN9FA71_CROPI</name>
<keyword evidence="3" id="KW-1185">Reference proteome</keyword>
<protein>
    <recommendedName>
        <fullName evidence="1">Cobalamin-independent methionine synthase MetE N-terminal domain-containing protein</fullName>
    </recommendedName>
</protein>
<accession>A0AAN9FA71</accession>
<dbReference type="EMBL" id="JAYWIO010000004">
    <property type="protein sequence ID" value="KAK7268023.1"/>
    <property type="molecule type" value="Genomic_DNA"/>
</dbReference>
<evidence type="ECO:0000259" key="1">
    <source>
        <dbReference type="Pfam" id="PF08267"/>
    </source>
</evidence>
<feature type="domain" description="Cobalamin-independent methionine synthase MetE N-terminal" evidence="1">
    <location>
        <begin position="2"/>
        <end position="66"/>
    </location>
</feature>
<evidence type="ECO:0000313" key="3">
    <source>
        <dbReference type="Proteomes" id="UP001372338"/>
    </source>
</evidence>
<dbReference type="Gene3D" id="3.20.20.210">
    <property type="match status" value="1"/>
</dbReference>
<organism evidence="2 3">
    <name type="scientific">Crotalaria pallida</name>
    <name type="common">Smooth rattlebox</name>
    <name type="synonym">Crotalaria striata</name>
    <dbReference type="NCBI Taxonomy" id="3830"/>
    <lineage>
        <taxon>Eukaryota</taxon>
        <taxon>Viridiplantae</taxon>
        <taxon>Streptophyta</taxon>
        <taxon>Embryophyta</taxon>
        <taxon>Tracheophyta</taxon>
        <taxon>Spermatophyta</taxon>
        <taxon>Magnoliopsida</taxon>
        <taxon>eudicotyledons</taxon>
        <taxon>Gunneridae</taxon>
        <taxon>Pentapetalae</taxon>
        <taxon>rosids</taxon>
        <taxon>fabids</taxon>
        <taxon>Fabales</taxon>
        <taxon>Fabaceae</taxon>
        <taxon>Papilionoideae</taxon>
        <taxon>50 kb inversion clade</taxon>
        <taxon>genistoids sensu lato</taxon>
        <taxon>core genistoids</taxon>
        <taxon>Crotalarieae</taxon>
        <taxon>Crotalaria</taxon>
    </lineage>
</organism>
<proteinExistence type="predicted"/>
<dbReference type="Pfam" id="PF08267">
    <property type="entry name" value="Meth_synt_1"/>
    <property type="match status" value="1"/>
</dbReference>
<dbReference type="GO" id="GO:0003871">
    <property type="term" value="F:5-methyltetrahydropteroyltriglutamate-homocysteine S-methyltransferase activity"/>
    <property type="evidence" value="ECO:0007669"/>
    <property type="project" value="InterPro"/>
</dbReference>
<dbReference type="AlphaFoldDB" id="A0AAN9FA71"/>
<dbReference type="SUPFAM" id="SSF51726">
    <property type="entry name" value="UROD/MetE-like"/>
    <property type="match status" value="1"/>
</dbReference>
<evidence type="ECO:0000313" key="2">
    <source>
        <dbReference type="EMBL" id="KAK7268023.1"/>
    </source>
</evidence>
<dbReference type="PANTHER" id="PTHR30519">
    <property type="entry name" value="5-METHYLTETRAHYDROPTEROYLTRIGLUTAMATE--HOMOCYSTEINE METHYLTRANSFERASE"/>
    <property type="match status" value="1"/>
</dbReference>
<dbReference type="Proteomes" id="UP001372338">
    <property type="component" value="Unassembled WGS sequence"/>
</dbReference>
<comment type="caution">
    <text evidence="2">The sequence shown here is derived from an EMBL/GenBank/DDBJ whole genome shotgun (WGS) entry which is preliminary data.</text>
</comment>
<gene>
    <name evidence="2" type="ORF">RIF29_20705</name>
</gene>